<dbReference type="EMBL" id="KV878587">
    <property type="protein sequence ID" value="OJJ58039.1"/>
    <property type="molecule type" value="Genomic_DNA"/>
</dbReference>
<dbReference type="GeneID" id="63755833"/>
<dbReference type="AlphaFoldDB" id="A0A1L9TF37"/>
<dbReference type="VEuPathDB" id="FungiDB:ASPSYDRAFT_1024593"/>
<name>A0A1L9TF37_9EURO</name>
<sequence>MGSQLFPFCLFQQPACPSFRAPGSRPASRHPIPPALQFHELLVCSKPRRLVPLRSSHAGFQAQTVPFLSCVLCAHDIYLALPLSPSVISIFIPIVSSRVLILFPPSVTSLRSISHPLLSVLHPPRSLFTASFVPPLPSFLIISPLSYRVFISIVSICLSHSLSPHPRLLRC</sequence>
<dbReference type="RefSeq" id="XP_040701845.1">
    <property type="nucleotide sequence ID" value="XM_040839760.1"/>
</dbReference>
<keyword evidence="2" id="KW-1185">Reference proteome</keyword>
<evidence type="ECO:0000313" key="1">
    <source>
        <dbReference type="EMBL" id="OJJ58039.1"/>
    </source>
</evidence>
<evidence type="ECO:0000313" key="2">
    <source>
        <dbReference type="Proteomes" id="UP000184356"/>
    </source>
</evidence>
<protein>
    <submittedName>
        <fullName evidence="1">Uncharacterized protein</fullName>
    </submittedName>
</protein>
<gene>
    <name evidence="1" type="ORF">ASPSYDRAFT_1024593</name>
</gene>
<organism evidence="1 2">
    <name type="scientific">Aspergillus sydowii CBS 593.65</name>
    <dbReference type="NCBI Taxonomy" id="1036612"/>
    <lineage>
        <taxon>Eukaryota</taxon>
        <taxon>Fungi</taxon>
        <taxon>Dikarya</taxon>
        <taxon>Ascomycota</taxon>
        <taxon>Pezizomycotina</taxon>
        <taxon>Eurotiomycetes</taxon>
        <taxon>Eurotiomycetidae</taxon>
        <taxon>Eurotiales</taxon>
        <taxon>Aspergillaceae</taxon>
        <taxon>Aspergillus</taxon>
        <taxon>Aspergillus subgen. Nidulantes</taxon>
    </lineage>
</organism>
<reference evidence="2" key="1">
    <citation type="journal article" date="2017" name="Genome Biol.">
        <title>Comparative genomics reveals high biological diversity and specific adaptations in the industrially and medically important fungal genus Aspergillus.</title>
        <authorList>
            <person name="de Vries R.P."/>
            <person name="Riley R."/>
            <person name="Wiebenga A."/>
            <person name="Aguilar-Osorio G."/>
            <person name="Amillis S."/>
            <person name="Uchima C.A."/>
            <person name="Anderluh G."/>
            <person name="Asadollahi M."/>
            <person name="Askin M."/>
            <person name="Barry K."/>
            <person name="Battaglia E."/>
            <person name="Bayram O."/>
            <person name="Benocci T."/>
            <person name="Braus-Stromeyer S.A."/>
            <person name="Caldana C."/>
            <person name="Canovas D."/>
            <person name="Cerqueira G.C."/>
            <person name="Chen F."/>
            <person name="Chen W."/>
            <person name="Choi C."/>
            <person name="Clum A."/>
            <person name="Dos Santos R.A."/>
            <person name="Damasio A.R."/>
            <person name="Diallinas G."/>
            <person name="Emri T."/>
            <person name="Fekete E."/>
            <person name="Flipphi M."/>
            <person name="Freyberg S."/>
            <person name="Gallo A."/>
            <person name="Gournas C."/>
            <person name="Habgood R."/>
            <person name="Hainaut M."/>
            <person name="Harispe M.L."/>
            <person name="Henrissat B."/>
            <person name="Hilden K.S."/>
            <person name="Hope R."/>
            <person name="Hossain A."/>
            <person name="Karabika E."/>
            <person name="Karaffa L."/>
            <person name="Karanyi Z."/>
            <person name="Krasevec N."/>
            <person name="Kuo A."/>
            <person name="Kusch H."/>
            <person name="LaButti K."/>
            <person name="Lagendijk E.L."/>
            <person name="Lapidus A."/>
            <person name="Levasseur A."/>
            <person name="Lindquist E."/>
            <person name="Lipzen A."/>
            <person name="Logrieco A.F."/>
            <person name="MacCabe A."/>
            <person name="Maekelae M.R."/>
            <person name="Malavazi I."/>
            <person name="Melin P."/>
            <person name="Meyer V."/>
            <person name="Mielnichuk N."/>
            <person name="Miskei M."/>
            <person name="Molnar A.P."/>
            <person name="Mule G."/>
            <person name="Ngan C.Y."/>
            <person name="Orejas M."/>
            <person name="Orosz E."/>
            <person name="Ouedraogo J.P."/>
            <person name="Overkamp K.M."/>
            <person name="Park H.-S."/>
            <person name="Perrone G."/>
            <person name="Piumi F."/>
            <person name="Punt P.J."/>
            <person name="Ram A.F."/>
            <person name="Ramon A."/>
            <person name="Rauscher S."/>
            <person name="Record E."/>
            <person name="Riano-Pachon D.M."/>
            <person name="Robert V."/>
            <person name="Roehrig J."/>
            <person name="Ruller R."/>
            <person name="Salamov A."/>
            <person name="Salih N.S."/>
            <person name="Samson R.A."/>
            <person name="Sandor E."/>
            <person name="Sanguinetti M."/>
            <person name="Schuetze T."/>
            <person name="Sepcic K."/>
            <person name="Shelest E."/>
            <person name="Sherlock G."/>
            <person name="Sophianopoulou V."/>
            <person name="Squina F.M."/>
            <person name="Sun H."/>
            <person name="Susca A."/>
            <person name="Todd R.B."/>
            <person name="Tsang A."/>
            <person name="Unkles S.E."/>
            <person name="van de Wiele N."/>
            <person name="van Rossen-Uffink D."/>
            <person name="Oliveira J.V."/>
            <person name="Vesth T.C."/>
            <person name="Visser J."/>
            <person name="Yu J.-H."/>
            <person name="Zhou M."/>
            <person name="Andersen M.R."/>
            <person name="Archer D.B."/>
            <person name="Baker S.E."/>
            <person name="Benoit I."/>
            <person name="Brakhage A.A."/>
            <person name="Braus G.H."/>
            <person name="Fischer R."/>
            <person name="Frisvad J.C."/>
            <person name="Goldman G.H."/>
            <person name="Houbraken J."/>
            <person name="Oakley B."/>
            <person name="Pocsi I."/>
            <person name="Scazzocchio C."/>
            <person name="Seiboth B."/>
            <person name="vanKuyk P.A."/>
            <person name="Wortman J."/>
            <person name="Dyer P.S."/>
            <person name="Grigoriev I.V."/>
        </authorList>
    </citation>
    <scope>NUCLEOTIDE SEQUENCE [LARGE SCALE GENOMIC DNA]</scope>
    <source>
        <strain evidence="2">CBS 593.65</strain>
    </source>
</reference>
<proteinExistence type="predicted"/>
<dbReference type="Proteomes" id="UP000184356">
    <property type="component" value="Unassembled WGS sequence"/>
</dbReference>
<accession>A0A1L9TF37</accession>